<dbReference type="CDD" id="cd18011">
    <property type="entry name" value="DEXDc_RapA"/>
    <property type="match status" value="1"/>
</dbReference>
<organism evidence="7">
    <name type="scientific">Paracoccus marcusii</name>
    <dbReference type="NCBI Taxonomy" id="59779"/>
    <lineage>
        <taxon>Bacteria</taxon>
        <taxon>Pseudomonadati</taxon>
        <taxon>Pseudomonadota</taxon>
        <taxon>Alphaproteobacteria</taxon>
        <taxon>Rhodobacterales</taxon>
        <taxon>Paracoccaceae</taxon>
        <taxon>Paracoccus</taxon>
    </lineage>
</organism>
<dbReference type="AlphaFoldDB" id="J7K0D4"/>
<dbReference type="NCBIfam" id="NF038317">
    <property type="entry name" value="DISARM_DrmD"/>
    <property type="match status" value="1"/>
</dbReference>
<dbReference type="SUPFAM" id="SSF52540">
    <property type="entry name" value="P-loop containing nucleoside triphosphate hydrolases"/>
    <property type="match status" value="2"/>
</dbReference>
<evidence type="ECO:0008006" key="8">
    <source>
        <dbReference type="Google" id="ProtNLM"/>
    </source>
</evidence>
<dbReference type="InterPro" id="IPR027417">
    <property type="entry name" value="P-loop_NTPase"/>
</dbReference>
<keyword evidence="2" id="KW-0378">Hydrolase</keyword>
<evidence type="ECO:0000259" key="6">
    <source>
        <dbReference type="PROSITE" id="PS51194"/>
    </source>
</evidence>
<dbReference type="PROSITE" id="PS51192">
    <property type="entry name" value="HELICASE_ATP_BIND_1"/>
    <property type="match status" value="1"/>
</dbReference>
<dbReference type="Pfam" id="PF00176">
    <property type="entry name" value="SNF2-rel_dom"/>
    <property type="match status" value="1"/>
</dbReference>
<dbReference type="CDD" id="cd18793">
    <property type="entry name" value="SF2_C_SNF"/>
    <property type="match status" value="1"/>
</dbReference>
<reference evidence="7" key="1">
    <citation type="submission" date="2012-03" db="EMBL/GenBank/DDBJ databases">
        <authorList>
            <person name="Maj A."/>
            <person name="Bartosik D."/>
            <person name="Brzuszkiewicz E."/>
            <person name="Daniel R."/>
        </authorList>
    </citation>
    <scope>NUCLEOTIDE SEQUENCE</scope>
    <source>
        <strain evidence="7">DSM 11574</strain>
        <plasmid evidence="7">pMARC5</plasmid>
    </source>
</reference>
<evidence type="ECO:0000256" key="3">
    <source>
        <dbReference type="ARBA" id="ARBA00022806"/>
    </source>
</evidence>
<dbReference type="InterPro" id="IPR057342">
    <property type="entry name" value="DEXDc_RapA"/>
</dbReference>
<keyword evidence="4" id="KW-0067">ATP-binding</keyword>
<feature type="domain" description="Helicase ATP-binding" evidence="5">
    <location>
        <begin position="115"/>
        <end position="296"/>
    </location>
</feature>
<dbReference type="GO" id="GO:0016787">
    <property type="term" value="F:hydrolase activity"/>
    <property type="evidence" value="ECO:0007669"/>
    <property type="project" value="UniProtKB-KW"/>
</dbReference>
<dbReference type="PROSITE" id="PS51194">
    <property type="entry name" value="HELICASE_CTER"/>
    <property type="match status" value="1"/>
</dbReference>
<dbReference type="Gene3D" id="3.40.50.300">
    <property type="entry name" value="P-loop containing nucleotide triphosphate hydrolases"/>
    <property type="match status" value="1"/>
</dbReference>
<keyword evidence="3" id="KW-0347">Helicase</keyword>
<feature type="domain" description="Helicase C-terminal" evidence="6">
    <location>
        <begin position="460"/>
        <end position="635"/>
    </location>
</feature>
<dbReference type="InterPro" id="IPR049730">
    <property type="entry name" value="SNF2/RAD54-like_C"/>
</dbReference>
<geneLocation type="plasmid" evidence="7">
    <name>pMARC5</name>
</geneLocation>
<evidence type="ECO:0000256" key="4">
    <source>
        <dbReference type="ARBA" id="ARBA00022840"/>
    </source>
</evidence>
<keyword evidence="1" id="KW-0547">Nucleotide-binding</keyword>
<dbReference type="InterPro" id="IPR001650">
    <property type="entry name" value="Helicase_C-like"/>
</dbReference>
<dbReference type="PANTHER" id="PTHR10799">
    <property type="entry name" value="SNF2/RAD54 HELICASE FAMILY"/>
    <property type="match status" value="1"/>
</dbReference>
<dbReference type="GO" id="GO:0005524">
    <property type="term" value="F:ATP binding"/>
    <property type="evidence" value="ECO:0007669"/>
    <property type="project" value="UniProtKB-KW"/>
</dbReference>
<proteinExistence type="predicted"/>
<dbReference type="Gene3D" id="3.40.50.10810">
    <property type="entry name" value="Tandem AAA-ATPase domain"/>
    <property type="match status" value="1"/>
</dbReference>
<protein>
    <recommendedName>
        <fullName evidence="8">Helicase</fullName>
    </recommendedName>
</protein>
<dbReference type="InterPro" id="IPR014001">
    <property type="entry name" value="Helicase_ATP-bd"/>
</dbReference>
<name>J7K0D4_9RHOB</name>
<evidence type="ECO:0000256" key="2">
    <source>
        <dbReference type="ARBA" id="ARBA00022801"/>
    </source>
</evidence>
<dbReference type="InterPro" id="IPR038718">
    <property type="entry name" value="SNF2-like_sf"/>
</dbReference>
<dbReference type="EMBL" id="JQ796371">
    <property type="protein sequence ID" value="AFQ90330.1"/>
    <property type="molecule type" value="Genomic_DNA"/>
</dbReference>
<dbReference type="InterPro" id="IPR000330">
    <property type="entry name" value="SNF2_N"/>
</dbReference>
<evidence type="ECO:0000256" key="1">
    <source>
        <dbReference type="ARBA" id="ARBA00022741"/>
    </source>
</evidence>
<accession>J7K0D4</accession>
<evidence type="ECO:0000259" key="5">
    <source>
        <dbReference type="PROSITE" id="PS51192"/>
    </source>
</evidence>
<dbReference type="SMART" id="SM00490">
    <property type="entry name" value="HELICc"/>
    <property type="match status" value="1"/>
</dbReference>
<dbReference type="SMART" id="SM00487">
    <property type="entry name" value="DEXDc"/>
    <property type="match status" value="1"/>
</dbReference>
<dbReference type="GO" id="GO:0004386">
    <property type="term" value="F:helicase activity"/>
    <property type="evidence" value="ECO:0007669"/>
    <property type="project" value="UniProtKB-KW"/>
</dbReference>
<keyword evidence="7" id="KW-0614">Plasmid</keyword>
<dbReference type="RefSeq" id="WP_015063331.1">
    <property type="nucleotide sequence ID" value="NC_019367.1"/>
</dbReference>
<sequence>MKVFPGDFIEARGRRWLVDDVFLGSPERHRLICVDDDAQGETIDVSLEAEIDATQVVEDGWNALAGSQPDDPVTLGAHLRAIRWRTASAADRKLFQAPFRAGIRLDAYQLLPLQRALELPRANLLIADDVGLGKTVEAGLIARELLLRRRIDFLLIAAPSSMILQWQDEMAQKFGLDVTIIDREHLLRTRRARGFGANPWVLGSCFAISHALLSDEVYMAPLRQMLTDFRTRSLLILDEAHHAAPSSGQAYAVESQMTRAVRDLAGRFEHRLFLSATPHNGHSNSFATLLEILDPQRFTRGIPVEPADLAPVMIRRLKEDLRQLGESFPKRTVEAITIDNLPATAPELRLAKMLQDYWEEFGAEVGNRLLLGILQQRLFSSLTAFARSLRAHRRSLSKSATTEAERHGDGAENERLQDDDLFVEASTRASLHMPVGISPLARVDAMLALCDAVAAQPDARIAHLLRWIDTEMLDGQDWRHRRLIVFTEWEDTRRWLVAALKSGLAARGVDDSKRLAVFTGQTGLDERDRIKRAFNAPFEDEPVRILVCTDAAREGINLQTRCHDLIHFDLPWNPSRLEQRNGRIDRKLQPNPTVTCRYFIYAQRAEDRVLDALVRKTERIREELGSTGQVIQDALAGGIRKGQADASMQTIRAASSDRSLVARREMGEEGRLERLKIDETKLAKAREEARRKVGVDPEDLRTLVELALERMGTSMTRHPFSGGDAGGLAPEDPALRSPSWQALIDELRPGRAPIGRGLAEWRRENPPRGIIFAPPVLNPGQPEPQDIVQLHLEHRLVKRLLGRFVAKGFQDDLTRVAAIVAPTGQHRIVMLARLALYGPGARRLHEEIITVAAPWRDSMRDESALEPFKEVGEETTLRQLQDALQSGVAAGAAVSARIAPWVHRDVADLKTHVETRANVSHLRAVEQLRENGNREADALRGLLVRQLARIERERATDDPRQLTFNLPQKEEQQRQADRRAWDRKIERLRIELEEEPAKVRESYEVRAQRLDPIGLVYLWPTS</sequence>
<dbReference type="Pfam" id="PF00271">
    <property type="entry name" value="Helicase_C"/>
    <property type="match status" value="1"/>
</dbReference>
<evidence type="ECO:0000313" key="7">
    <source>
        <dbReference type="EMBL" id="AFQ90330.1"/>
    </source>
</evidence>